<evidence type="ECO:0000313" key="3">
    <source>
        <dbReference type="Proteomes" id="UP000005667"/>
    </source>
</evidence>
<gene>
    <name evidence="2" type="ordered locus">AZOLI_p40221</name>
</gene>
<dbReference type="KEGG" id="ali:AZOLI_p40221"/>
<name>G7ZFZ2_AZOL4</name>
<sequence length="190" mass="20908">MKLFYVSSVGCDGARESDCEDGIELVIFSVAFAPDAGSASSGPSRQFKQESHLIKRFVNQCLKSLDRVEAHEIGPLQNASRVRSKTNLDLRRFSVIVENTALKHALKQHGDASKEAKRGQEAVVEDDFCLIPEIIQDGTPSNGDGSKRGVSTILFRKSINGFEYTIVADVRSSACQLAFKTMMKSRQKHA</sequence>
<keyword evidence="3" id="KW-1185">Reference proteome</keyword>
<dbReference type="EMBL" id="FQ311872">
    <property type="protein sequence ID" value="CBS90615.1"/>
    <property type="molecule type" value="Genomic_DNA"/>
</dbReference>
<keyword evidence="2" id="KW-0614">Plasmid</keyword>
<feature type="domain" description="Phage-Barnase-EndoU-ColicinE5/D-RelE like nuclease 3" evidence="1">
    <location>
        <begin position="80"/>
        <end position="187"/>
    </location>
</feature>
<protein>
    <recommendedName>
        <fullName evidence="1">Phage-Barnase-EndoU-ColicinE5/D-RelE like nuclease 3 domain-containing protein</fullName>
    </recommendedName>
</protein>
<dbReference type="Proteomes" id="UP000005667">
    <property type="component" value="Plasmid AZO_p4"/>
</dbReference>
<dbReference type="OrthoDB" id="9813502at2"/>
<accession>G7ZFZ2</accession>
<proteinExistence type="predicted"/>
<reference evidence="3" key="1">
    <citation type="journal article" date="2011" name="PLoS Genet.">
        <title>Azospirillum genomes reveal transition of bacteria from aquatic to terrestrial environments.</title>
        <authorList>
            <person name="Wisniewski-Dye F."/>
            <person name="Borziak K."/>
            <person name="Khalsa-Moyers G."/>
            <person name="Alexandre G."/>
            <person name="Sukharnikov L.O."/>
            <person name="Wuichet K."/>
            <person name="Hurst G.B."/>
            <person name="McDonald W.H."/>
            <person name="Robertson J.S."/>
            <person name="Barbe V."/>
            <person name="Calteau A."/>
            <person name="Rouy Z."/>
            <person name="Mangenot S."/>
            <person name="Prigent-Combaret C."/>
            <person name="Normand P."/>
            <person name="Boyer M."/>
            <person name="Siguier P."/>
            <person name="Dessaux Y."/>
            <person name="Elmerich C."/>
            <person name="Condemine G."/>
            <person name="Krishnen G."/>
            <person name="Kennedy I."/>
            <person name="Paterson A.H."/>
            <person name="Gonzalez V."/>
            <person name="Mavingui P."/>
            <person name="Zhulin I.B."/>
        </authorList>
    </citation>
    <scope>NUCLEOTIDE SEQUENCE [LARGE SCALE GENOMIC DNA]</scope>
    <source>
        <strain evidence="3">4B</strain>
    </source>
</reference>
<dbReference type="Pfam" id="PF18812">
    <property type="entry name" value="PBECR3"/>
    <property type="match status" value="1"/>
</dbReference>
<dbReference type="HOGENOM" id="CLU_1425360_0_0_5"/>
<evidence type="ECO:0000259" key="1">
    <source>
        <dbReference type="Pfam" id="PF18812"/>
    </source>
</evidence>
<evidence type="ECO:0000313" key="2">
    <source>
        <dbReference type="EMBL" id="CBS90615.1"/>
    </source>
</evidence>
<dbReference type="AlphaFoldDB" id="G7ZFZ2"/>
<geneLocation type="plasmid" evidence="2 3">
    <name>AZO_p4</name>
</geneLocation>
<dbReference type="InterPro" id="IPR041301">
    <property type="entry name" value="PBECR3"/>
</dbReference>
<organism evidence="2 3">
    <name type="scientific">Azospirillum lipoferum (strain 4B)</name>
    <dbReference type="NCBI Taxonomy" id="862719"/>
    <lineage>
        <taxon>Bacteria</taxon>
        <taxon>Pseudomonadati</taxon>
        <taxon>Pseudomonadota</taxon>
        <taxon>Alphaproteobacteria</taxon>
        <taxon>Rhodospirillales</taxon>
        <taxon>Azospirillaceae</taxon>
        <taxon>Azospirillum</taxon>
    </lineage>
</organism>